<dbReference type="EMBL" id="BAAFSF010000002">
    <property type="protein sequence ID" value="GAB1251829.1"/>
    <property type="molecule type" value="Genomic_DNA"/>
</dbReference>
<dbReference type="RefSeq" id="WP_411915645.1">
    <property type="nucleotide sequence ID" value="NZ_BAAFSF010000002.1"/>
</dbReference>
<keyword evidence="1" id="KW-1133">Transmembrane helix</keyword>
<keyword evidence="1" id="KW-0472">Membrane</keyword>
<evidence type="ECO:0008006" key="4">
    <source>
        <dbReference type="Google" id="ProtNLM"/>
    </source>
</evidence>
<feature type="transmembrane region" description="Helical" evidence="1">
    <location>
        <begin position="64"/>
        <end position="84"/>
    </location>
</feature>
<evidence type="ECO:0000313" key="3">
    <source>
        <dbReference type="Proteomes" id="UP001628220"/>
    </source>
</evidence>
<evidence type="ECO:0000313" key="2">
    <source>
        <dbReference type="EMBL" id="GAB1251829.1"/>
    </source>
</evidence>
<proteinExistence type="predicted"/>
<sequence length="223" mass="25099">MEGALAWSGNSWYDTSSAIVILIALLYALSVTFRSKQNKSEKPWEKLFSDQHNVATPPSLSSVIGVRLIICVEVAFIAVGYLYGTIHISLPAGDSFTTTLLLIAILLGAYLIRVLLYKLLGYVYLSNRRRITWDVNYQFIEHAAAILFFPVMVVSCVPSLVHSIPYLFLIALIIWRIGVIAISLKAFKEERRGSYAHFFLYLCSHELMPFILCALAFNELLIS</sequence>
<name>A0ABQ0E275_9PORP</name>
<protein>
    <recommendedName>
        <fullName evidence="4">DUF4271 domain-containing protein</fullName>
    </recommendedName>
</protein>
<comment type="caution">
    <text evidence="2">The sequence shown here is derived from an EMBL/GenBank/DDBJ whole genome shotgun (WGS) entry which is preliminary data.</text>
</comment>
<evidence type="ECO:0000256" key="1">
    <source>
        <dbReference type="SAM" id="Phobius"/>
    </source>
</evidence>
<keyword evidence="1" id="KW-0812">Transmembrane</keyword>
<feature type="transmembrane region" description="Helical" evidence="1">
    <location>
        <begin position="166"/>
        <end position="186"/>
    </location>
</feature>
<feature type="transmembrane region" description="Helical" evidence="1">
    <location>
        <begin position="96"/>
        <end position="116"/>
    </location>
</feature>
<dbReference type="Proteomes" id="UP001628220">
    <property type="component" value="Unassembled WGS sequence"/>
</dbReference>
<gene>
    <name evidence="2" type="ORF">Tsumi_09340</name>
</gene>
<keyword evidence="3" id="KW-1185">Reference proteome</keyword>
<feature type="transmembrane region" description="Helical" evidence="1">
    <location>
        <begin position="198"/>
        <end position="217"/>
    </location>
</feature>
<feature type="transmembrane region" description="Helical" evidence="1">
    <location>
        <begin position="137"/>
        <end position="160"/>
    </location>
</feature>
<organism evidence="2 3">
    <name type="scientific">Porphyromonas miyakawae</name>
    <dbReference type="NCBI Taxonomy" id="3137470"/>
    <lineage>
        <taxon>Bacteria</taxon>
        <taxon>Pseudomonadati</taxon>
        <taxon>Bacteroidota</taxon>
        <taxon>Bacteroidia</taxon>
        <taxon>Bacteroidales</taxon>
        <taxon>Porphyromonadaceae</taxon>
        <taxon>Porphyromonas</taxon>
    </lineage>
</organism>
<feature type="transmembrane region" description="Helical" evidence="1">
    <location>
        <begin position="12"/>
        <end position="33"/>
    </location>
</feature>
<reference evidence="2 3" key="1">
    <citation type="journal article" date="2025" name="Int. J. Syst. Evol. Microbiol.">
        <title>Desulfovibrio falkowii sp. nov., Porphyromonas miyakawae sp. nov., Mediterraneibacter flintii sp. nov. and Owariibacterium komagatae gen. nov., sp. nov., isolated from human faeces.</title>
        <authorList>
            <person name="Hamaguchi T."/>
            <person name="Ohara M."/>
            <person name="Hisatomi A."/>
            <person name="Sekiguchi K."/>
            <person name="Takeda J.I."/>
            <person name="Ueyama J."/>
            <person name="Ito M."/>
            <person name="Nishiwaki H."/>
            <person name="Ogi T."/>
            <person name="Hirayama M."/>
            <person name="Ohkuma M."/>
            <person name="Sakamoto M."/>
            <person name="Ohno K."/>
        </authorList>
    </citation>
    <scope>NUCLEOTIDE SEQUENCE [LARGE SCALE GENOMIC DNA]</scope>
    <source>
        <strain evidence="2 3">13CB11C</strain>
    </source>
</reference>
<accession>A0ABQ0E275</accession>
<dbReference type="InterPro" id="IPR025367">
    <property type="entry name" value="DUF4271"/>
</dbReference>
<dbReference type="Pfam" id="PF14093">
    <property type="entry name" value="DUF4271"/>
    <property type="match status" value="1"/>
</dbReference>